<dbReference type="Proteomes" id="UP001163798">
    <property type="component" value="Unassembled WGS sequence"/>
</dbReference>
<dbReference type="EMBL" id="MU793386">
    <property type="protein sequence ID" value="KAJ3784209.1"/>
    <property type="molecule type" value="Genomic_DNA"/>
</dbReference>
<keyword evidence="2" id="KW-1185">Reference proteome</keyword>
<comment type="caution">
    <text evidence="1">The sequence shown here is derived from an EMBL/GenBank/DDBJ whole genome shotgun (WGS) entry which is preliminary data.</text>
</comment>
<dbReference type="AlphaFoldDB" id="A0AA38K9G7"/>
<reference evidence="1" key="1">
    <citation type="submission" date="2022-08" db="EMBL/GenBank/DDBJ databases">
        <authorList>
            <consortium name="DOE Joint Genome Institute"/>
            <person name="Min B."/>
            <person name="Riley R."/>
            <person name="Sierra-Patev S."/>
            <person name="Naranjo-Ortiz M."/>
            <person name="Looney B."/>
            <person name="Konkel Z."/>
            <person name="Slot J.C."/>
            <person name="Sakamoto Y."/>
            <person name="Steenwyk J.L."/>
            <person name="Rokas A."/>
            <person name="Carro J."/>
            <person name="Camarero S."/>
            <person name="Ferreira P."/>
            <person name="Molpeceres G."/>
            <person name="Ruiz-Duenas F.J."/>
            <person name="Serrano A."/>
            <person name="Henrissat B."/>
            <person name="Drula E."/>
            <person name="Hughes K.W."/>
            <person name="Mata J.L."/>
            <person name="Ishikawa N.K."/>
            <person name="Vargas-Isla R."/>
            <person name="Ushijima S."/>
            <person name="Smith C.A."/>
            <person name="Ahrendt S."/>
            <person name="Andreopoulos W."/>
            <person name="He G."/>
            <person name="Labutti K."/>
            <person name="Lipzen A."/>
            <person name="Ng V."/>
            <person name="Sandor L."/>
            <person name="Barry K."/>
            <person name="Martinez A.T."/>
            <person name="Xiao Y."/>
            <person name="Gibbons J.G."/>
            <person name="Terashima K."/>
            <person name="Hibbett D.S."/>
            <person name="Grigoriev I.V."/>
        </authorList>
    </citation>
    <scope>NUCLEOTIDE SEQUENCE</scope>
    <source>
        <strain evidence="1">TFB10291</strain>
    </source>
</reference>
<evidence type="ECO:0000313" key="2">
    <source>
        <dbReference type="Proteomes" id="UP001163798"/>
    </source>
</evidence>
<accession>A0AA38K9G7</accession>
<gene>
    <name evidence="1" type="ORF">GGU10DRAFT_376964</name>
</gene>
<proteinExistence type="predicted"/>
<evidence type="ECO:0000313" key="1">
    <source>
        <dbReference type="EMBL" id="KAJ3784209.1"/>
    </source>
</evidence>
<protein>
    <submittedName>
        <fullName evidence="1">Uncharacterized protein</fullName>
    </submittedName>
</protein>
<sequence>MTRDSMVDVRNRVHFPDLAHLEILSPVDYDWDSNPISLFCAMIERDWHSHLTHLTLHAISFLPKDLLRFFLSASSVTSLMIMESSKRHAGCVFTILQLLIWPGYHGPLEDQHQSMNYSGEGMQEYDGLDNDESDENLLYRYWLKNGHERSIDEISKLNGILPRLRELMLVFPPLNDILAKLLRSRWRPFSLLEKLPPSRAGSPVHSDDEVCVSLQKVRIQYPGRVGKRAPTRLRTLRDRLPPFREDGMDVGVLL</sequence>
<organism evidence="1 2">
    <name type="scientific">Lentinula aff. detonsa</name>
    <dbReference type="NCBI Taxonomy" id="2804958"/>
    <lineage>
        <taxon>Eukaryota</taxon>
        <taxon>Fungi</taxon>
        <taxon>Dikarya</taxon>
        <taxon>Basidiomycota</taxon>
        <taxon>Agaricomycotina</taxon>
        <taxon>Agaricomycetes</taxon>
        <taxon>Agaricomycetidae</taxon>
        <taxon>Agaricales</taxon>
        <taxon>Marasmiineae</taxon>
        <taxon>Omphalotaceae</taxon>
        <taxon>Lentinula</taxon>
    </lineage>
</organism>
<name>A0AA38K9G7_9AGAR</name>